<evidence type="ECO:0000256" key="2">
    <source>
        <dbReference type="SAM" id="MobiDB-lite"/>
    </source>
</evidence>
<evidence type="ECO:0000256" key="3">
    <source>
        <dbReference type="SAM" id="Phobius"/>
    </source>
</evidence>
<keyword evidence="3" id="KW-0472">Membrane</keyword>
<dbReference type="KEGG" id="kba:A0U89_09555"/>
<name>A0A1D8UUP3_9PROT</name>
<feature type="coiled-coil region" evidence="1">
    <location>
        <begin position="95"/>
        <end position="129"/>
    </location>
</feature>
<sequence>MNEKLDPKELKVLSDILALVLEDQAGQASTALDAIRARAKRNNVTGGALKNLFVAIAPDPPQKARTRTRTRSTASNNTAESIESRQRITTLTNDLRQLDLELRTSRARVDALRTELHQTQQSRAELQTLLHHQKGRRSTRMSVLWWAFGVGALIGIAGTQFAHSILDIPHPDNAVFLH</sequence>
<reference evidence="4 5" key="1">
    <citation type="journal article" date="2016" name="Microb. Cell Fact.">
        <title>Dissection of exopolysaccharide biosynthesis in Kozakia baliensis.</title>
        <authorList>
            <person name="Brandt J.U."/>
            <person name="Jakob F."/>
            <person name="Behr J."/>
            <person name="Geissler A.J."/>
            <person name="Vogel R.F."/>
        </authorList>
    </citation>
    <scope>NUCLEOTIDE SEQUENCE [LARGE SCALE GENOMIC DNA]</scope>
    <source>
        <strain evidence="4 5">DSM 14400</strain>
    </source>
</reference>
<feature type="transmembrane region" description="Helical" evidence="3">
    <location>
        <begin position="143"/>
        <end position="162"/>
    </location>
</feature>
<feature type="region of interest" description="Disordered" evidence="2">
    <location>
        <begin position="60"/>
        <end position="83"/>
    </location>
</feature>
<keyword evidence="3" id="KW-1133">Transmembrane helix</keyword>
<evidence type="ECO:0000313" key="4">
    <source>
        <dbReference type="EMBL" id="AOX17338.1"/>
    </source>
</evidence>
<dbReference type="OrthoDB" id="7273360at2"/>
<proteinExistence type="predicted"/>
<protein>
    <submittedName>
        <fullName evidence="4">Uncharacterized protein</fullName>
    </submittedName>
</protein>
<dbReference type="STRING" id="153496.A0U89_09555"/>
<keyword evidence="1" id="KW-0175">Coiled coil</keyword>
<evidence type="ECO:0000256" key="1">
    <source>
        <dbReference type="SAM" id="Coils"/>
    </source>
</evidence>
<organism evidence="4 5">
    <name type="scientific">Kozakia baliensis</name>
    <dbReference type="NCBI Taxonomy" id="153496"/>
    <lineage>
        <taxon>Bacteria</taxon>
        <taxon>Pseudomonadati</taxon>
        <taxon>Pseudomonadota</taxon>
        <taxon>Alphaproteobacteria</taxon>
        <taxon>Acetobacterales</taxon>
        <taxon>Acetobacteraceae</taxon>
        <taxon>Kozakia</taxon>
    </lineage>
</organism>
<dbReference type="Proteomes" id="UP000179145">
    <property type="component" value="Chromosome"/>
</dbReference>
<keyword evidence="5" id="KW-1185">Reference proteome</keyword>
<keyword evidence="3" id="KW-0812">Transmembrane</keyword>
<dbReference type="AlphaFoldDB" id="A0A1D8UUP3"/>
<dbReference type="RefSeq" id="WP_070402968.1">
    <property type="nucleotide sequence ID" value="NZ_BJVW01000001.1"/>
</dbReference>
<dbReference type="EMBL" id="CP014674">
    <property type="protein sequence ID" value="AOX17338.1"/>
    <property type="molecule type" value="Genomic_DNA"/>
</dbReference>
<gene>
    <name evidence="4" type="ORF">A0U89_09555</name>
</gene>
<evidence type="ECO:0000313" key="5">
    <source>
        <dbReference type="Proteomes" id="UP000179145"/>
    </source>
</evidence>
<accession>A0A1D8UUP3</accession>